<feature type="transmembrane region" description="Helical" evidence="1">
    <location>
        <begin position="93"/>
        <end position="123"/>
    </location>
</feature>
<feature type="transmembrane region" description="Helical" evidence="1">
    <location>
        <begin position="153"/>
        <end position="178"/>
    </location>
</feature>
<dbReference type="PANTHER" id="PTHR33133:SF1">
    <property type="entry name" value="EXPRESSED PROTEIN-RELATED"/>
    <property type="match status" value="1"/>
</dbReference>
<organism evidence="2 3">
    <name type="scientific">Buddleja alternifolia</name>
    <dbReference type="NCBI Taxonomy" id="168488"/>
    <lineage>
        <taxon>Eukaryota</taxon>
        <taxon>Viridiplantae</taxon>
        <taxon>Streptophyta</taxon>
        <taxon>Embryophyta</taxon>
        <taxon>Tracheophyta</taxon>
        <taxon>Spermatophyta</taxon>
        <taxon>Magnoliopsida</taxon>
        <taxon>eudicotyledons</taxon>
        <taxon>Gunneridae</taxon>
        <taxon>Pentapetalae</taxon>
        <taxon>asterids</taxon>
        <taxon>lamiids</taxon>
        <taxon>Lamiales</taxon>
        <taxon>Scrophulariaceae</taxon>
        <taxon>Buddlejeae</taxon>
        <taxon>Buddleja</taxon>
    </lineage>
</organism>
<keyword evidence="1" id="KW-1133">Transmembrane helix</keyword>
<accession>A0AAV6WGZ3</accession>
<protein>
    <recommendedName>
        <fullName evidence="4">NADH dehydrogenase subunit 6</fullName>
    </recommendedName>
</protein>
<evidence type="ECO:0000313" key="2">
    <source>
        <dbReference type="EMBL" id="KAG8367677.1"/>
    </source>
</evidence>
<evidence type="ECO:0008006" key="4">
    <source>
        <dbReference type="Google" id="ProtNLM"/>
    </source>
</evidence>
<keyword evidence="1" id="KW-0472">Membrane</keyword>
<comment type="caution">
    <text evidence="2">The sequence shown here is derived from an EMBL/GenBank/DDBJ whole genome shotgun (WGS) entry which is preliminary data.</text>
</comment>
<dbReference type="EMBL" id="WHWC01000016">
    <property type="protein sequence ID" value="KAG8367677.1"/>
    <property type="molecule type" value="Genomic_DNA"/>
</dbReference>
<evidence type="ECO:0000313" key="3">
    <source>
        <dbReference type="Proteomes" id="UP000826271"/>
    </source>
</evidence>
<gene>
    <name evidence="2" type="ORF">BUALT_Bualt16G0097800</name>
</gene>
<sequence>MREDVALVLVLQIAYFLALSVISFFSALVTILVLSMSYSAKTISLKDLFSRIGKTWTGPMITTFYVSGLAIGYSVFVVMLAAPLLMYPNSATYWVAILLGIVASGVYLYLFVAWGVAIVVSVVEESCYGLEALGKACCLLRGRVNKGFVNPTLYGLFLVNVSFLVKIFIVVAYTVLYFKCKKHHGEEIEL</sequence>
<evidence type="ECO:0000256" key="1">
    <source>
        <dbReference type="SAM" id="Phobius"/>
    </source>
</evidence>
<reference evidence="2" key="1">
    <citation type="submission" date="2019-10" db="EMBL/GenBank/DDBJ databases">
        <authorList>
            <person name="Zhang R."/>
            <person name="Pan Y."/>
            <person name="Wang J."/>
            <person name="Ma R."/>
            <person name="Yu S."/>
        </authorList>
    </citation>
    <scope>NUCLEOTIDE SEQUENCE</scope>
    <source>
        <strain evidence="2">LA-IB0</strain>
        <tissue evidence="2">Leaf</tissue>
    </source>
</reference>
<keyword evidence="1" id="KW-0812">Transmembrane</keyword>
<proteinExistence type="predicted"/>
<keyword evidence="3" id="KW-1185">Reference proteome</keyword>
<name>A0AAV6WGZ3_9LAMI</name>
<feature type="transmembrane region" description="Helical" evidence="1">
    <location>
        <begin position="7"/>
        <end position="40"/>
    </location>
</feature>
<feature type="transmembrane region" description="Helical" evidence="1">
    <location>
        <begin position="60"/>
        <end position="81"/>
    </location>
</feature>
<dbReference type="Proteomes" id="UP000826271">
    <property type="component" value="Unassembled WGS sequence"/>
</dbReference>
<dbReference type="PANTHER" id="PTHR33133">
    <property type="entry name" value="OS08G0107100 PROTEIN-RELATED"/>
    <property type="match status" value="1"/>
</dbReference>
<dbReference type="AlphaFoldDB" id="A0AAV6WGZ3"/>